<sequence length="236" mass="27081">MRNSILKTVVLLSFLSCNYSSKNQTGKLITIKHVSVAKIPMVCERDNSSFLNLTDSLLFQSKLWPEAIKIIQDSIQYYYRTDSIVSNSALIDEIIFQKEFLEKFDKTKNVDSLKLVISRNFDNMAFDSYGLMSSGDTKLIMSTTYNDFWEIKNQLVKVEEDTATKKLFFVTKNGKKISFSDVVPLRNYISDIRFKEQLIVYYANKRVDSVSVSSPKVEDASHLTRLAESLQEAKSL</sequence>
<organism evidence="1 2">
    <name type="scientific">Chitinophaga tropicalis</name>
    <dbReference type="NCBI Taxonomy" id="2683588"/>
    <lineage>
        <taxon>Bacteria</taxon>
        <taxon>Pseudomonadati</taxon>
        <taxon>Bacteroidota</taxon>
        <taxon>Chitinophagia</taxon>
        <taxon>Chitinophagales</taxon>
        <taxon>Chitinophagaceae</taxon>
        <taxon>Chitinophaga</taxon>
    </lineage>
</organism>
<dbReference type="EMBL" id="WRXN01000011">
    <property type="protein sequence ID" value="MVT11049.1"/>
    <property type="molecule type" value="Genomic_DNA"/>
</dbReference>
<comment type="caution">
    <text evidence="1">The sequence shown here is derived from an EMBL/GenBank/DDBJ whole genome shotgun (WGS) entry which is preliminary data.</text>
</comment>
<evidence type="ECO:0000313" key="1">
    <source>
        <dbReference type="EMBL" id="MVT11049.1"/>
    </source>
</evidence>
<name>A0A7K1U9L1_9BACT</name>
<reference evidence="1 2" key="1">
    <citation type="submission" date="2019-12" db="EMBL/GenBank/DDBJ databases">
        <title>Chitinophaga sp. strain ysch24 (GDMCC 1.1355), whole genome shotgun sequence.</title>
        <authorList>
            <person name="Zhang X."/>
        </authorList>
    </citation>
    <scope>NUCLEOTIDE SEQUENCE [LARGE SCALE GENOMIC DNA]</scope>
    <source>
        <strain evidence="2">ysch24</strain>
    </source>
</reference>
<dbReference type="Proteomes" id="UP000461730">
    <property type="component" value="Unassembled WGS sequence"/>
</dbReference>
<gene>
    <name evidence="1" type="ORF">GO493_22465</name>
</gene>
<dbReference type="RefSeq" id="WP_157308474.1">
    <property type="nucleotide sequence ID" value="NZ_WRXN01000011.1"/>
</dbReference>
<proteinExistence type="predicted"/>
<evidence type="ECO:0000313" key="2">
    <source>
        <dbReference type="Proteomes" id="UP000461730"/>
    </source>
</evidence>
<accession>A0A7K1U9L1</accession>
<protein>
    <submittedName>
        <fullName evidence="1">Uncharacterized protein</fullName>
    </submittedName>
</protein>
<dbReference type="AlphaFoldDB" id="A0A7K1U9L1"/>
<keyword evidence="2" id="KW-1185">Reference proteome</keyword>